<organism evidence="1 2">
    <name type="scientific">Naganishia cerealis</name>
    <dbReference type="NCBI Taxonomy" id="610337"/>
    <lineage>
        <taxon>Eukaryota</taxon>
        <taxon>Fungi</taxon>
        <taxon>Dikarya</taxon>
        <taxon>Basidiomycota</taxon>
        <taxon>Agaricomycotina</taxon>
        <taxon>Tremellomycetes</taxon>
        <taxon>Filobasidiales</taxon>
        <taxon>Filobasidiaceae</taxon>
        <taxon>Naganishia</taxon>
    </lineage>
</organism>
<dbReference type="EMBL" id="JASBWR010000006">
    <property type="protein sequence ID" value="KAJ9111906.1"/>
    <property type="molecule type" value="Genomic_DNA"/>
</dbReference>
<dbReference type="Proteomes" id="UP001241377">
    <property type="component" value="Unassembled WGS sequence"/>
</dbReference>
<protein>
    <submittedName>
        <fullName evidence="1">Uncharacterized protein</fullName>
    </submittedName>
</protein>
<proteinExistence type="predicted"/>
<evidence type="ECO:0000313" key="2">
    <source>
        <dbReference type="Proteomes" id="UP001241377"/>
    </source>
</evidence>
<gene>
    <name evidence="1" type="ORF">QFC19_000828</name>
</gene>
<sequence length="522" mass="58901">MSMELPKDEEEIALEKLVFGDEEGFAANLRKVDNLYDYSSSENEEVGSDEFHSDEEIDLDNVQDEDLFFIDDGTTDNDQEMAELDAESTEETSTDEEIDAVWHDSDDERITINLTNSDRLKKLRKNPDDTSISASSYVNRLRAQFEKIYPRPRWIEDLEKAEDDSDAEEQAEKTSNNDTNAILQTLASTQQFTQTKQLKLISPHKILITRLKNANQTHPSRAAIQSLNFHNSHPLLITGGFDRTIRIYHIDGRTNNFVTSLYLKNSPITTCAFSGDVVYAAGRRRYLNKWNITTGQVEKISRMYGREQFQRSMEYFKVSPLRTWIGMVGSSGWCNLLSGETGQWVQGYKIEGTIVDFEFSQDEKFLVVVNSAGTIWEYDLQLGKVIRKWDDDGAIGITKLKLGGPKDRWMAVGSNNGIVNLYDRNTFAKSSPKPYKTVENLVTSISSLEFSPDGQVLCIALRAKRDALRLVHVAQGSVYANWPTSGTPLGKVTAATFSPDNQMLAIGNESGKVTLWSLNHYG</sequence>
<comment type="caution">
    <text evidence="1">The sequence shown here is derived from an EMBL/GenBank/DDBJ whole genome shotgun (WGS) entry which is preliminary data.</text>
</comment>
<name>A0ACC2WKG3_9TREE</name>
<evidence type="ECO:0000313" key="1">
    <source>
        <dbReference type="EMBL" id="KAJ9111906.1"/>
    </source>
</evidence>
<reference evidence="1" key="1">
    <citation type="submission" date="2023-04" db="EMBL/GenBank/DDBJ databases">
        <title>Draft Genome sequencing of Naganishia species isolated from polar environments using Oxford Nanopore Technology.</title>
        <authorList>
            <person name="Leo P."/>
            <person name="Venkateswaran K."/>
        </authorList>
    </citation>
    <scope>NUCLEOTIDE SEQUENCE</scope>
    <source>
        <strain evidence="1">MNA-CCFEE 5261</strain>
    </source>
</reference>
<keyword evidence="2" id="KW-1185">Reference proteome</keyword>
<accession>A0ACC2WKG3</accession>